<reference evidence="3" key="1">
    <citation type="submission" date="2020-10" db="EMBL/GenBank/DDBJ databases">
        <authorList>
            <person name="Gilroy R."/>
        </authorList>
    </citation>
    <scope>NUCLEOTIDE SEQUENCE</scope>
    <source>
        <strain evidence="3">6276</strain>
    </source>
</reference>
<dbReference type="GO" id="GO:0003677">
    <property type="term" value="F:DNA binding"/>
    <property type="evidence" value="ECO:0007669"/>
    <property type="project" value="UniProtKB-KW"/>
</dbReference>
<dbReference type="GO" id="GO:0005829">
    <property type="term" value="C:cytosol"/>
    <property type="evidence" value="ECO:0007669"/>
    <property type="project" value="TreeGrafter"/>
</dbReference>
<dbReference type="Proteomes" id="UP000823928">
    <property type="component" value="Unassembled WGS sequence"/>
</dbReference>
<protein>
    <submittedName>
        <fullName evidence="3">Helix-turn-helix transcriptional regulator</fullName>
    </submittedName>
</protein>
<evidence type="ECO:0000256" key="1">
    <source>
        <dbReference type="ARBA" id="ARBA00023125"/>
    </source>
</evidence>
<evidence type="ECO:0000313" key="4">
    <source>
        <dbReference type="Proteomes" id="UP000823928"/>
    </source>
</evidence>
<dbReference type="InterPro" id="IPR010982">
    <property type="entry name" value="Lambda_DNA-bd_dom_sf"/>
</dbReference>
<dbReference type="CDD" id="cd00093">
    <property type="entry name" value="HTH_XRE"/>
    <property type="match status" value="1"/>
</dbReference>
<feature type="domain" description="HTH cro/C1-type" evidence="2">
    <location>
        <begin position="11"/>
        <end position="65"/>
    </location>
</feature>
<dbReference type="GO" id="GO:0003700">
    <property type="term" value="F:DNA-binding transcription factor activity"/>
    <property type="evidence" value="ECO:0007669"/>
    <property type="project" value="TreeGrafter"/>
</dbReference>
<keyword evidence="1" id="KW-0238">DNA-binding</keyword>
<dbReference type="PROSITE" id="PS50943">
    <property type="entry name" value="HTH_CROC1"/>
    <property type="match status" value="1"/>
</dbReference>
<evidence type="ECO:0000259" key="2">
    <source>
        <dbReference type="PROSITE" id="PS50943"/>
    </source>
</evidence>
<reference evidence="3" key="2">
    <citation type="journal article" date="2021" name="PeerJ">
        <title>Extensive microbial diversity within the chicken gut microbiome revealed by metagenomics and culture.</title>
        <authorList>
            <person name="Gilroy R."/>
            <person name="Ravi A."/>
            <person name="Getino M."/>
            <person name="Pursley I."/>
            <person name="Horton D.L."/>
            <person name="Alikhan N.F."/>
            <person name="Baker D."/>
            <person name="Gharbi K."/>
            <person name="Hall N."/>
            <person name="Watson M."/>
            <person name="Adriaenssens E.M."/>
            <person name="Foster-Nyarko E."/>
            <person name="Jarju S."/>
            <person name="Secka A."/>
            <person name="Antonio M."/>
            <person name="Oren A."/>
            <person name="Chaudhuri R.R."/>
            <person name="La Ragione R."/>
            <person name="Hildebrand F."/>
            <person name="Pallen M.J."/>
        </authorList>
    </citation>
    <scope>NUCLEOTIDE SEQUENCE</scope>
    <source>
        <strain evidence="3">6276</strain>
    </source>
</reference>
<dbReference type="SMART" id="SM00530">
    <property type="entry name" value="HTH_XRE"/>
    <property type="match status" value="1"/>
</dbReference>
<dbReference type="InterPro" id="IPR050807">
    <property type="entry name" value="TransReg_Diox_bact_type"/>
</dbReference>
<comment type="caution">
    <text evidence="3">The sequence shown here is derived from an EMBL/GenBank/DDBJ whole genome shotgun (WGS) entry which is preliminary data.</text>
</comment>
<gene>
    <name evidence="3" type="ORF">IAC10_03750</name>
</gene>
<accession>A0A9D1EY50</accession>
<dbReference type="PANTHER" id="PTHR46797">
    <property type="entry name" value="HTH-TYPE TRANSCRIPTIONAL REGULATOR"/>
    <property type="match status" value="1"/>
</dbReference>
<sequence>MNIKKDFGQRIKELRNKKGITQYQLAEMTGIDPKHMSHIETGRSFPKADLIEKFANALGIDYTQLFQTEHLQDRDVLLCKITNLLENVTDNDLKVIYKLICSYIN</sequence>
<name>A0A9D1EY50_9BACT</name>
<dbReference type="Gene3D" id="1.10.260.40">
    <property type="entry name" value="lambda repressor-like DNA-binding domains"/>
    <property type="match status" value="1"/>
</dbReference>
<evidence type="ECO:0000313" key="3">
    <source>
        <dbReference type="EMBL" id="HIS35729.1"/>
    </source>
</evidence>
<organism evidence="3 4">
    <name type="scientific">Candidatus Scatousia excrementigallinarum</name>
    <dbReference type="NCBI Taxonomy" id="2840935"/>
    <lineage>
        <taxon>Bacteria</taxon>
        <taxon>Candidatus Scatousia</taxon>
    </lineage>
</organism>
<proteinExistence type="predicted"/>
<dbReference type="AlphaFoldDB" id="A0A9D1EY50"/>
<dbReference type="SUPFAM" id="SSF47413">
    <property type="entry name" value="lambda repressor-like DNA-binding domains"/>
    <property type="match status" value="1"/>
</dbReference>
<dbReference type="Pfam" id="PF12844">
    <property type="entry name" value="HTH_19"/>
    <property type="match status" value="1"/>
</dbReference>
<dbReference type="InterPro" id="IPR001387">
    <property type="entry name" value="Cro/C1-type_HTH"/>
</dbReference>
<dbReference type="PANTHER" id="PTHR46797:SF1">
    <property type="entry name" value="METHYLPHOSPHONATE SYNTHASE"/>
    <property type="match status" value="1"/>
</dbReference>
<dbReference type="EMBL" id="DVIU01000079">
    <property type="protein sequence ID" value="HIS35729.1"/>
    <property type="molecule type" value="Genomic_DNA"/>
</dbReference>